<organism evidence="1 2">
    <name type="scientific">Prorocentrum cordatum</name>
    <dbReference type="NCBI Taxonomy" id="2364126"/>
    <lineage>
        <taxon>Eukaryota</taxon>
        <taxon>Sar</taxon>
        <taxon>Alveolata</taxon>
        <taxon>Dinophyceae</taxon>
        <taxon>Prorocentrales</taxon>
        <taxon>Prorocentraceae</taxon>
        <taxon>Prorocentrum</taxon>
    </lineage>
</organism>
<feature type="non-terminal residue" evidence="1">
    <location>
        <position position="72"/>
    </location>
</feature>
<dbReference type="EMBL" id="CAUYUJ010000026">
    <property type="protein sequence ID" value="CAK0788279.1"/>
    <property type="molecule type" value="Genomic_DNA"/>
</dbReference>
<evidence type="ECO:0008006" key="3">
    <source>
        <dbReference type="Google" id="ProtNLM"/>
    </source>
</evidence>
<feature type="non-terminal residue" evidence="1">
    <location>
        <position position="1"/>
    </location>
</feature>
<sequence length="72" mass="8178">VMRQNERRGNELKVDHLSLLLFADNCFISATSVAMLIQMMTACHDIISKYAVVVRHDECYWITAASATSQMK</sequence>
<evidence type="ECO:0000313" key="1">
    <source>
        <dbReference type="EMBL" id="CAK0788279.1"/>
    </source>
</evidence>
<protein>
    <recommendedName>
        <fullName evidence="3">Reverse transcriptase domain-containing protein</fullName>
    </recommendedName>
</protein>
<dbReference type="Proteomes" id="UP001189429">
    <property type="component" value="Unassembled WGS sequence"/>
</dbReference>
<accession>A0ABN9PAQ6</accession>
<gene>
    <name evidence="1" type="ORF">PCOR1329_LOCUS215</name>
</gene>
<evidence type="ECO:0000313" key="2">
    <source>
        <dbReference type="Proteomes" id="UP001189429"/>
    </source>
</evidence>
<reference evidence="1" key="1">
    <citation type="submission" date="2023-10" db="EMBL/GenBank/DDBJ databases">
        <authorList>
            <person name="Chen Y."/>
            <person name="Shah S."/>
            <person name="Dougan E. K."/>
            <person name="Thang M."/>
            <person name="Chan C."/>
        </authorList>
    </citation>
    <scope>NUCLEOTIDE SEQUENCE [LARGE SCALE GENOMIC DNA]</scope>
</reference>
<name>A0ABN9PAQ6_9DINO</name>
<proteinExistence type="predicted"/>
<keyword evidence="2" id="KW-1185">Reference proteome</keyword>
<comment type="caution">
    <text evidence="1">The sequence shown here is derived from an EMBL/GenBank/DDBJ whole genome shotgun (WGS) entry which is preliminary data.</text>
</comment>